<evidence type="ECO:0000313" key="2">
    <source>
        <dbReference type="Proteomes" id="UP000002039"/>
    </source>
</evidence>
<dbReference type="GeneID" id="69031619"/>
<feature type="non-terminal residue" evidence="1">
    <location>
        <position position="187"/>
    </location>
</feature>
<dbReference type="Proteomes" id="UP000002039">
    <property type="component" value="Unassembled WGS sequence"/>
</dbReference>
<reference evidence="2" key="1">
    <citation type="journal article" date="2015" name="PLoS Genet.">
        <title>The dynamic genome and transcriptome of the human fungal pathogen Blastomyces and close relative Emmonsia.</title>
        <authorList>
            <person name="Munoz J.F."/>
            <person name="Gauthier G.M."/>
            <person name="Desjardins C.A."/>
            <person name="Gallo J.E."/>
            <person name="Holder J."/>
            <person name="Sullivan T.D."/>
            <person name="Marty A.J."/>
            <person name="Carmen J.C."/>
            <person name="Chen Z."/>
            <person name="Ding L."/>
            <person name="Gujja S."/>
            <person name="Magrini V."/>
            <person name="Misas E."/>
            <person name="Mitreva M."/>
            <person name="Priest M."/>
            <person name="Saif S."/>
            <person name="Whiston E.A."/>
            <person name="Young S."/>
            <person name="Zeng Q."/>
            <person name="Goldman W.E."/>
            <person name="Mardis E.R."/>
            <person name="Taylor J.W."/>
            <person name="McEwen J.G."/>
            <person name="Clay O.K."/>
            <person name="Klein B.S."/>
            <person name="Cuomo C.A."/>
        </authorList>
    </citation>
    <scope>NUCLEOTIDE SEQUENCE [LARGE SCALE GENOMIC DNA]</scope>
    <source>
        <strain evidence="2">ER-3 / ATCC MYA-2586</strain>
    </source>
</reference>
<accession>A0ABX2VU04</accession>
<gene>
    <name evidence="1" type="ORF">BDCG_16727</name>
</gene>
<sequence length="187" mass="20376">SLHVDRFTFTDNSEPDVTFLIENLKNAIMKKLSVSCVARSPAFSLTSSAASSSAASLSVSFSVTSQSSTLAPVSGSPALTTPVLMTPGFTASAFVTSSPCFKKMLYRLNESHLSTKDIHVFRNENTDVVLFYTHRCETCISCLKFTSVSEIILIKDDNITETIFSHSQASLITFSLFSVRKVVHTLS</sequence>
<keyword evidence="2" id="KW-1185">Reference proteome</keyword>
<dbReference type="RefSeq" id="XP_045280393.1">
    <property type="nucleotide sequence ID" value="XM_045425921.1"/>
</dbReference>
<dbReference type="EMBL" id="EQ999975">
    <property type="protein sequence ID" value="OAT00666.1"/>
    <property type="molecule type" value="Genomic_DNA"/>
</dbReference>
<name>A0ABX2VU04_AJEDR</name>
<protein>
    <submittedName>
        <fullName evidence="1">Uncharacterized protein</fullName>
    </submittedName>
</protein>
<feature type="non-terminal residue" evidence="1">
    <location>
        <position position="1"/>
    </location>
</feature>
<organism evidence="1 2">
    <name type="scientific">Ajellomyces dermatitidis (strain ER-3 / ATCC MYA-2586)</name>
    <name type="common">Blastomyces dermatitidis</name>
    <dbReference type="NCBI Taxonomy" id="559297"/>
    <lineage>
        <taxon>Eukaryota</taxon>
        <taxon>Fungi</taxon>
        <taxon>Dikarya</taxon>
        <taxon>Ascomycota</taxon>
        <taxon>Pezizomycotina</taxon>
        <taxon>Eurotiomycetes</taxon>
        <taxon>Eurotiomycetidae</taxon>
        <taxon>Onygenales</taxon>
        <taxon>Ajellomycetaceae</taxon>
        <taxon>Blastomyces</taxon>
    </lineage>
</organism>
<proteinExistence type="predicted"/>
<evidence type="ECO:0000313" key="1">
    <source>
        <dbReference type="EMBL" id="OAT00666.1"/>
    </source>
</evidence>